<accession>A0A9Q3F5S1</accession>
<name>A0A9Q3F5S1_9BASI</name>
<dbReference type="Proteomes" id="UP000765509">
    <property type="component" value="Unassembled WGS sequence"/>
</dbReference>
<gene>
    <name evidence="3" type="ORF">O181_071757</name>
</gene>
<proteinExistence type="predicted"/>
<evidence type="ECO:0000313" key="3">
    <source>
        <dbReference type="EMBL" id="MBW0532042.1"/>
    </source>
</evidence>
<feature type="signal peptide" evidence="2">
    <location>
        <begin position="1"/>
        <end position="25"/>
    </location>
</feature>
<reference evidence="3" key="1">
    <citation type="submission" date="2021-03" db="EMBL/GenBank/DDBJ databases">
        <title>Draft genome sequence of rust myrtle Austropuccinia psidii MF-1, a brazilian biotype.</title>
        <authorList>
            <person name="Quecine M.C."/>
            <person name="Pachon D.M.R."/>
            <person name="Bonatelli M.L."/>
            <person name="Correr F.H."/>
            <person name="Franceschini L.M."/>
            <person name="Leite T.F."/>
            <person name="Margarido G.R.A."/>
            <person name="Almeida C.A."/>
            <person name="Ferrarezi J.A."/>
            <person name="Labate C.A."/>
        </authorList>
    </citation>
    <scope>NUCLEOTIDE SEQUENCE</scope>
    <source>
        <strain evidence="3">MF-1</strain>
    </source>
</reference>
<feature type="compositionally biased region" description="Polar residues" evidence="1">
    <location>
        <begin position="146"/>
        <end position="158"/>
    </location>
</feature>
<keyword evidence="4" id="KW-1185">Reference proteome</keyword>
<evidence type="ECO:0000313" key="4">
    <source>
        <dbReference type="Proteomes" id="UP000765509"/>
    </source>
</evidence>
<comment type="caution">
    <text evidence="3">The sequence shown here is derived from an EMBL/GenBank/DDBJ whole genome shotgun (WGS) entry which is preliminary data.</text>
</comment>
<keyword evidence="2" id="KW-0732">Signal</keyword>
<dbReference type="EMBL" id="AVOT02037356">
    <property type="protein sequence ID" value="MBW0532042.1"/>
    <property type="molecule type" value="Genomic_DNA"/>
</dbReference>
<organism evidence="3 4">
    <name type="scientific">Austropuccinia psidii MF-1</name>
    <dbReference type="NCBI Taxonomy" id="1389203"/>
    <lineage>
        <taxon>Eukaryota</taxon>
        <taxon>Fungi</taxon>
        <taxon>Dikarya</taxon>
        <taxon>Basidiomycota</taxon>
        <taxon>Pucciniomycotina</taxon>
        <taxon>Pucciniomycetes</taxon>
        <taxon>Pucciniales</taxon>
        <taxon>Sphaerophragmiaceae</taxon>
        <taxon>Austropuccinia</taxon>
    </lineage>
</organism>
<protein>
    <submittedName>
        <fullName evidence="3">Uncharacterized protein</fullName>
    </submittedName>
</protein>
<evidence type="ECO:0000256" key="2">
    <source>
        <dbReference type="SAM" id="SignalP"/>
    </source>
</evidence>
<feature type="chain" id="PRO_5040384222" evidence="2">
    <location>
        <begin position="26"/>
        <end position="518"/>
    </location>
</feature>
<dbReference type="AlphaFoldDB" id="A0A9Q3F5S1"/>
<sequence>MGRLHISFKRLVLFLEIVLSPTFQAFHENDLFYWVPALIPTHEPFSFEAPNANINVAPMSENVNSAQADLQTAPTPKLSPLVITPHHQRTSSELLSQLRSYPMLSPPVMGIYPHGFVNLGPHQTQESRLDFAIKKHQALSHDHDQVPSQIDPESSSKTGPPVNHDRKLEQEIRLNSGNCWPERHGTRFQDHTPSLGDLNYRINSEAFDQQNKATLQERRGQKRPLTRLPQTSAHKNHKIVPLDPLRYESCKGTCEKIEIPSKESIYAQIAVFSRFPKFLIAKDDKILSIDDFVLIHCKELLARFRGYRPTPFQLSPRLKKLHDLLVHIGKLHCCVVELFAPQTNTMSKVVKEETEAFFAFLNEKILNQEFIQDFLTQGSTLSVDQFHKSIISYLDYKDNSEVRQILLPGGKSGTVIVAYGKLRATTIAGNFLEDYLKLNEQKFNALFPSDNYFVLFLQKLGHKIRKNSFRDWRENVASRPLHFGPLPWGNTFNLSMMNKEKGRWDFQKLLTYLKENTK</sequence>
<evidence type="ECO:0000256" key="1">
    <source>
        <dbReference type="SAM" id="MobiDB-lite"/>
    </source>
</evidence>
<feature type="region of interest" description="Disordered" evidence="1">
    <location>
        <begin position="138"/>
        <end position="164"/>
    </location>
</feature>